<dbReference type="Pfam" id="PF13181">
    <property type="entry name" value="TPR_8"/>
    <property type="match status" value="1"/>
</dbReference>
<feature type="domain" description="HTH araC/xylS-type" evidence="7">
    <location>
        <begin position="391"/>
        <end position="495"/>
    </location>
</feature>
<dbReference type="GO" id="GO:0043565">
    <property type="term" value="F:sequence-specific DNA binding"/>
    <property type="evidence" value="ECO:0007669"/>
    <property type="project" value="InterPro"/>
</dbReference>
<dbReference type="EMBL" id="WELG01000001">
    <property type="protein sequence ID" value="KAB7530332.1"/>
    <property type="molecule type" value="Genomic_DNA"/>
</dbReference>
<evidence type="ECO:0000256" key="4">
    <source>
        <dbReference type="PROSITE-ProRule" id="PRU00339"/>
    </source>
</evidence>
<dbReference type="OrthoDB" id="5295174at2"/>
<protein>
    <submittedName>
        <fullName evidence="8">Tetratricopeptide repeat protein</fullName>
    </submittedName>
</protein>
<dbReference type="InterPro" id="IPR018062">
    <property type="entry name" value="HTH_AraC-typ_CS"/>
</dbReference>
<dbReference type="InterPro" id="IPR018060">
    <property type="entry name" value="HTH_AraC"/>
</dbReference>
<proteinExistence type="predicted"/>
<dbReference type="AlphaFoldDB" id="A0A6I1E158"/>
<dbReference type="PROSITE" id="PS00041">
    <property type="entry name" value="HTH_ARAC_FAMILY_1"/>
    <property type="match status" value="1"/>
</dbReference>
<dbReference type="PROSITE" id="PS50005">
    <property type="entry name" value="TPR"/>
    <property type="match status" value="1"/>
</dbReference>
<evidence type="ECO:0000256" key="5">
    <source>
        <dbReference type="SAM" id="Coils"/>
    </source>
</evidence>
<keyword evidence="2" id="KW-0238">DNA-binding</keyword>
<dbReference type="InterPro" id="IPR009057">
    <property type="entry name" value="Homeodomain-like_sf"/>
</dbReference>
<dbReference type="GO" id="GO:0003700">
    <property type="term" value="F:DNA-binding transcription factor activity"/>
    <property type="evidence" value="ECO:0007669"/>
    <property type="project" value="InterPro"/>
</dbReference>
<feature type="transmembrane region" description="Helical" evidence="6">
    <location>
        <begin position="322"/>
        <end position="341"/>
    </location>
</feature>
<keyword evidence="6" id="KW-0812">Transmembrane</keyword>
<dbReference type="Pfam" id="PF12833">
    <property type="entry name" value="HTH_18"/>
    <property type="match status" value="1"/>
</dbReference>
<dbReference type="SMART" id="SM00342">
    <property type="entry name" value="HTH_ARAC"/>
    <property type="match status" value="1"/>
</dbReference>
<reference evidence="8 9" key="1">
    <citation type="submission" date="2019-10" db="EMBL/GenBank/DDBJ databases">
        <title>Muricauda olearia CL-SS4 JCM15563 genome.</title>
        <authorList>
            <person name="Liu L."/>
        </authorList>
    </citation>
    <scope>NUCLEOTIDE SEQUENCE [LARGE SCALE GENOMIC DNA]</scope>
    <source>
        <strain evidence="8 9">CL-SS4</strain>
    </source>
</reference>
<dbReference type="PANTHER" id="PTHR43280:SF29">
    <property type="entry name" value="ARAC-FAMILY TRANSCRIPTIONAL REGULATOR"/>
    <property type="match status" value="1"/>
</dbReference>
<evidence type="ECO:0000313" key="9">
    <source>
        <dbReference type="Proteomes" id="UP000429785"/>
    </source>
</evidence>
<keyword evidence="5" id="KW-0175">Coiled coil</keyword>
<dbReference type="Gene3D" id="1.25.40.10">
    <property type="entry name" value="Tetratricopeptide repeat domain"/>
    <property type="match status" value="2"/>
</dbReference>
<keyword evidence="3" id="KW-0804">Transcription</keyword>
<evidence type="ECO:0000259" key="7">
    <source>
        <dbReference type="PROSITE" id="PS01124"/>
    </source>
</evidence>
<organism evidence="8 9">
    <name type="scientific">Flagellimonas olearia</name>
    <dbReference type="NCBI Taxonomy" id="552546"/>
    <lineage>
        <taxon>Bacteria</taxon>
        <taxon>Pseudomonadati</taxon>
        <taxon>Bacteroidota</taxon>
        <taxon>Flavobacteriia</taxon>
        <taxon>Flavobacteriales</taxon>
        <taxon>Flavobacteriaceae</taxon>
        <taxon>Flagellimonas</taxon>
    </lineage>
</organism>
<keyword evidence="6" id="KW-1133">Transmembrane helix</keyword>
<evidence type="ECO:0000256" key="2">
    <source>
        <dbReference type="ARBA" id="ARBA00023125"/>
    </source>
</evidence>
<dbReference type="PANTHER" id="PTHR43280">
    <property type="entry name" value="ARAC-FAMILY TRANSCRIPTIONAL REGULATOR"/>
    <property type="match status" value="1"/>
</dbReference>
<feature type="coiled-coil region" evidence="5">
    <location>
        <begin position="280"/>
        <end position="311"/>
    </location>
</feature>
<dbReference type="Proteomes" id="UP000429785">
    <property type="component" value="Unassembled WGS sequence"/>
</dbReference>
<evidence type="ECO:0000256" key="3">
    <source>
        <dbReference type="ARBA" id="ARBA00023163"/>
    </source>
</evidence>
<keyword evidence="6" id="KW-0472">Membrane</keyword>
<comment type="caution">
    <text evidence="8">The sequence shown here is derived from an EMBL/GenBank/DDBJ whole genome shotgun (WGS) entry which is preliminary data.</text>
</comment>
<dbReference type="SUPFAM" id="SSF46689">
    <property type="entry name" value="Homeodomain-like"/>
    <property type="match status" value="1"/>
</dbReference>
<dbReference type="InterPro" id="IPR011990">
    <property type="entry name" value="TPR-like_helical_dom_sf"/>
</dbReference>
<dbReference type="SUPFAM" id="SSF48452">
    <property type="entry name" value="TPR-like"/>
    <property type="match status" value="1"/>
</dbReference>
<accession>A0A6I1E158</accession>
<evidence type="ECO:0000256" key="6">
    <source>
        <dbReference type="SAM" id="Phobius"/>
    </source>
</evidence>
<feature type="repeat" description="TPR" evidence="4">
    <location>
        <begin position="209"/>
        <end position="242"/>
    </location>
</feature>
<dbReference type="Pfam" id="PF13424">
    <property type="entry name" value="TPR_12"/>
    <property type="match status" value="1"/>
</dbReference>
<gene>
    <name evidence="8" type="ORF">F8C76_02150</name>
</gene>
<dbReference type="SMART" id="SM00028">
    <property type="entry name" value="TPR"/>
    <property type="match status" value="5"/>
</dbReference>
<dbReference type="PROSITE" id="PS01124">
    <property type="entry name" value="HTH_ARAC_FAMILY_2"/>
    <property type="match status" value="1"/>
</dbReference>
<evidence type="ECO:0000313" key="8">
    <source>
        <dbReference type="EMBL" id="KAB7530332.1"/>
    </source>
</evidence>
<name>A0A6I1E158_9FLAO</name>
<keyword evidence="1" id="KW-0805">Transcription regulation</keyword>
<dbReference type="Pfam" id="PF13176">
    <property type="entry name" value="TPR_7"/>
    <property type="match status" value="1"/>
</dbReference>
<dbReference type="Gene3D" id="1.10.10.60">
    <property type="entry name" value="Homeodomain-like"/>
    <property type="match status" value="1"/>
</dbReference>
<sequence>MRMEQKAKTYLELLQEAYRKGDYHLHRQYSDSLFVYAQERGLGIMQVKALVNQAIGDNIQGDYQRAISLYQKALEVCKTIPGDVHHQTLVLVNLANTYSNVDLHDKAIATMEQVLEQADRTEKPDLMRVAALNGLSKSHSYLGKEEEALVYAEKVKELGNQMKNENIVLTGINHISNSHYKLGDYEKAVHVAKQAFGYEAFKRPTKTRAWILINLGTAYLKLRDFTNAKIYLDQALQIAEDQNINEIQIVCYENLIEVYKSIGNSGEMVKMERLYANAKINSLDNEKAAVESDLRAEINDKQRTISEQEELMDMFNVYQNKMIWMVLLSIILFGALSWTYIRIKRDIKLESERSKDIAVPFGDVENEEFIMQQEKYRNSSLSESDRARYKEKVLELMEEDKPYLDTNLMLGDFARKASMSSHHLSEVLHFGFEKNFYGFINYYRVIHAQALLKDPKNNNVKMLAIAFESGFQSKTTFYRVFKAQVGVTPMEYRKQNRL</sequence>
<dbReference type="InterPro" id="IPR019734">
    <property type="entry name" value="TPR_rpt"/>
</dbReference>
<evidence type="ECO:0000256" key="1">
    <source>
        <dbReference type="ARBA" id="ARBA00023015"/>
    </source>
</evidence>
<keyword evidence="4" id="KW-0802">TPR repeat</keyword>